<dbReference type="STRING" id="1912795.BK816_03710"/>
<dbReference type="GO" id="GO:0003824">
    <property type="term" value="F:catalytic activity"/>
    <property type="evidence" value="ECO:0007669"/>
    <property type="project" value="UniProtKB-ARBA"/>
</dbReference>
<keyword evidence="3" id="KW-1185">Reference proteome</keyword>
<dbReference type="InterPro" id="IPR050266">
    <property type="entry name" value="AB_hydrolase_sf"/>
</dbReference>
<dbReference type="SUPFAM" id="SSF53474">
    <property type="entry name" value="alpha/beta-Hydrolases"/>
    <property type="match status" value="1"/>
</dbReference>
<dbReference type="PANTHER" id="PTHR43798">
    <property type="entry name" value="MONOACYLGLYCEROL LIPASE"/>
    <property type="match status" value="1"/>
</dbReference>
<dbReference type="RefSeq" id="WP_071163979.1">
    <property type="nucleotide sequence ID" value="NZ_CP017812.1"/>
</dbReference>
<gene>
    <name evidence="2" type="ORF">BK816_03710</name>
</gene>
<name>A0A1D9MK05_9ACTO</name>
<organism evidence="2 3">
    <name type="scientific">Boudabousia tangfeifanii</name>
    <dbReference type="NCBI Taxonomy" id="1912795"/>
    <lineage>
        <taxon>Bacteria</taxon>
        <taxon>Bacillati</taxon>
        <taxon>Actinomycetota</taxon>
        <taxon>Actinomycetes</taxon>
        <taxon>Actinomycetales</taxon>
        <taxon>Actinomycetaceae</taxon>
        <taxon>Boudabousia</taxon>
    </lineage>
</organism>
<sequence>MSISWKIHGNHPKRGAVLVLVPAFPFDHRLWLSVCDGLGEIPTILVDNPGLGSGTYPEHDICVFADDLVNLVKTLGYDRAIFAGNSFGGYVAQEAALAHPDFVHAIALIGTKAAADDPQTRAGRLEKSITALASGEVEPFRQGAKNLVGKDFLANDPTREQMLYDLTSNLTAEGVAWCQRAMAARINREADLAKLNIPAVVMYGMEDPTSPLELSENMANALHTQLQVIESAGHLLPLEEPAMVSRQLRRLYSKIQ</sequence>
<protein>
    <recommendedName>
        <fullName evidence="1">AB hydrolase-1 domain-containing protein</fullName>
    </recommendedName>
</protein>
<reference evidence="2 3" key="1">
    <citation type="submission" date="2016-10" db="EMBL/GenBank/DDBJ databases">
        <title>Actinomyces aegypiusis sp. nov., isolated from the Aegypius monachus in Qinghai Tibet Plateau China.</title>
        <authorList>
            <person name="Wang Y."/>
        </authorList>
    </citation>
    <scope>NUCLEOTIDE SEQUENCE [LARGE SCALE GENOMIC DNA]</scope>
    <source>
        <strain evidence="2 3">VUL4_3</strain>
    </source>
</reference>
<dbReference type="AlphaFoldDB" id="A0A1D9MK05"/>
<feature type="domain" description="AB hydrolase-1" evidence="1">
    <location>
        <begin position="17"/>
        <end position="241"/>
    </location>
</feature>
<dbReference type="Gene3D" id="3.40.50.1820">
    <property type="entry name" value="alpha/beta hydrolase"/>
    <property type="match status" value="1"/>
</dbReference>
<dbReference type="Proteomes" id="UP000176288">
    <property type="component" value="Chromosome"/>
</dbReference>
<dbReference type="PRINTS" id="PR00111">
    <property type="entry name" value="ABHYDROLASE"/>
</dbReference>
<accession>A0A1D9MK05</accession>
<dbReference type="EMBL" id="CP017812">
    <property type="protein sequence ID" value="AOZ72513.1"/>
    <property type="molecule type" value="Genomic_DNA"/>
</dbReference>
<dbReference type="InterPro" id="IPR029058">
    <property type="entry name" value="AB_hydrolase_fold"/>
</dbReference>
<evidence type="ECO:0000313" key="2">
    <source>
        <dbReference type="EMBL" id="AOZ72513.1"/>
    </source>
</evidence>
<dbReference type="Pfam" id="PF00561">
    <property type="entry name" value="Abhydrolase_1"/>
    <property type="match status" value="1"/>
</dbReference>
<evidence type="ECO:0000259" key="1">
    <source>
        <dbReference type="Pfam" id="PF00561"/>
    </source>
</evidence>
<dbReference type="OrthoDB" id="9785847at2"/>
<evidence type="ECO:0000313" key="3">
    <source>
        <dbReference type="Proteomes" id="UP000176288"/>
    </source>
</evidence>
<proteinExistence type="predicted"/>
<dbReference type="InterPro" id="IPR000073">
    <property type="entry name" value="AB_hydrolase_1"/>
</dbReference>
<dbReference type="KEGG" id="avu:BK816_03710"/>